<evidence type="ECO:0000256" key="8">
    <source>
        <dbReference type="ARBA" id="ARBA00023212"/>
    </source>
</evidence>
<evidence type="ECO:0000256" key="6">
    <source>
        <dbReference type="ARBA" id="ARBA00022989"/>
    </source>
</evidence>
<keyword evidence="3" id="KW-1003">Cell membrane</keyword>
<sequence>RFNASSGACSSDVLIELTESLRVRSAPVTGAAVSGVGVAVVAAALIYMCYRKRVIITAPLQGARRRLEVCEHNSERESESRRSQHKTEPDKVDDPQLTVNSDVAAFALKARVVYPISQRFRPLADGASNPSLHEKCRNQDSSSSSADDWLSREREDDESSQFMSCTLNNTQTSRPFRRVQHYPQTLAHSRSSLLCLTLQELHLYTSQLQQEKYKVFLEILPVLLGDREHADIIHTQQQQEGEVLKREMMREDERQESDTLLCSIEEMEKTGRQKLTRSLQTALRFGKQLERLRQSLHSRFSRDDAQEVTRALLRGLRLVETVLAEIQSSVLKTLMDRLEWWEEVADWLREKSALLKKEAELVVKLTGQSVERLRPDGQREELLSEFQRRVNEELQQWMDEMGRQTDELTHKHCEKVCVRRKRMMKTRSSDTHTDIQRLLDAQVTHWNQWRDFELQQDARITDALCERWRSLCDKCSRRLTDLSTECVESNIPASTDICQSVLKTMKLTVTNQIRQEERHAHTHLQMLREQLQRCRQVWIEEEALTLCCLNHFGEQQRKIVMEMVSRHSDISCDLIEEQQRLLVLEFQRILAARYFCLRTVREMHSDAQDPCVAVETLPCEAAQNLHHEQLSELEAAADMLQEHAHVLFGHALARTTRLQMSCLSAGGTVRTDRCVKEGLIDAVCESVFVTRDSVLSLIREYYTHIQHIAMTTLQQLRPHTSATERRSGTRALHTQLNNCARKLNSTESLHRIVEIKTKCLSEFENKHHNPVRTRGYRQELADEEKTFMCRLAALARVSLDSISTEYLTGADVRERNLQTVM</sequence>
<dbReference type="PANTHER" id="PTHR16795:SF13">
    <property type="entry name" value="EVC COMPLEX MEMBER EVC"/>
    <property type="match status" value="1"/>
</dbReference>
<evidence type="ECO:0000313" key="13">
    <source>
        <dbReference type="Proteomes" id="UP001059041"/>
    </source>
</evidence>
<keyword evidence="8" id="KW-0206">Cytoskeleton</keyword>
<name>A0A9W7TR98_TRIRA</name>
<evidence type="ECO:0000256" key="1">
    <source>
        <dbReference type="ARBA" id="ARBA00004120"/>
    </source>
</evidence>
<evidence type="ECO:0000256" key="4">
    <source>
        <dbReference type="ARBA" id="ARBA00022490"/>
    </source>
</evidence>
<dbReference type="EMBL" id="JAFHDT010000013">
    <property type="protein sequence ID" value="KAI7801464.1"/>
    <property type="molecule type" value="Genomic_DNA"/>
</dbReference>
<dbReference type="PANTHER" id="PTHR16795">
    <property type="entry name" value="LIMBIN/ELLIS-VAN CREVELD PROTEIN"/>
    <property type="match status" value="1"/>
</dbReference>
<dbReference type="InterPro" id="IPR026501">
    <property type="entry name" value="Limbin/EVC"/>
</dbReference>
<comment type="caution">
    <text evidence="12">The sequence shown here is derived from an EMBL/GenBank/DDBJ whole genome shotgun (WGS) entry which is preliminary data.</text>
</comment>
<keyword evidence="4" id="KW-0963">Cytoplasm</keyword>
<evidence type="ECO:0000256" key="5">
    <source>
        <dbReference type="ARBA" id="ARBA00022692"/>
    </source>
</evidence>
<evidence type="ECO:0000256" key="9">
    <source>
        <dbReference type="ARBA" id="ARBA00023273"/>
    </source>
</evidence>
<organism evidence="12 13">
    <name type="scientific">Triplophysa rosa</name>
    <name type="common">Cave loach</name>
    <dbReference type="NCBI Taxonomy" id="992332"/>
    <lineage>
        <taxon>Eukaryota</taxon>
        <taxon>Metazoa</taxon>
        <taxon>Chordata</taxon>
        <taxon>Craniata</taxon>
        <taxon>Vertebrata</taxon>
        <taxon>Euteleostomi</taxon>
        <taxon>Actinopterygii</taxon>
        <taxon>Neopterygii</taxon>
        <taxon>Teleostei</taxon>
        <taxon>Ostariophysi</taxon>
        <taxon>Cypriniformes</taxon>
        <taxon>Nemacheilidae</taxon>
        <taxon>Triplophysa</taxon>
    </lineage>
</organism>
<gene>
    <name evidence="12" type="ORF">IRJ41_016821</name>
</gene>
<feature type="compositionally biased region" description="Basic and acidic residues" evidence="10">
    <location>
        <begin position="70"/>
        <end position="94"/>
    </location>
</feature>
<dbReference type="AlphaFoldDB" id="A0A9W7TR98"/>
<comment type="subcellular location">
    <subcellularLocation>
        <location evidence="2">Cell membrane</location>
        <topology evidence="2">Single-pass membrane protein</topology>
    </subcellularLocation>
    <subcellularLocation>
        <location evidence="1">Cytoplasm</location>
        <location evidence="1">Cytoskeleton</location>
        <location evidence="1">Cilium basal body</location>
    </subcellularLocation>
</comment>
<keyword evidence="9" id="KW-0966">Cell projection</keyword>
<keyword evidence="6 11" id="KW-1133">Transmembrane helix</keyword>
<dbReference type="Proteomes" id="UP001059041">
    <property type="component" value="Linkage Group LG13"/>
</dbReference>
<keyword evidence="5 11" id="KW-0812">Transmembrane</keyword>
<evidence type="ECO:0000256" key="7">
    <source>
        <dbReference type="ARBA" id="ARBA00023136"/>
    </source>
</evidence>
<feature type="non-terminal residue" evidence="12">
    <location>
        <position position="821"/>
    </location>
</feature>
<evidence type="ECO:0000313" key="12">
    <source>
        <dbReference type="EMBL" id="KAI7801464.1"/>
    </source>
</evidence>
<feature type="region of interest" description="Disordered" evidence="10">
    <location>
        <begin position="70"/>
        <end position="96"/>
    </location>
</feature>
<dbReference type="GO" id="GO:0060170">
    <property type="term" value="C:ciliary membrane"/>
    <property type="evidence" value="ECO:0007669"/>
    <property type="project" value="TreeGrafter"/>
</dbReference>
<feature type="region of interest" description="Disordered" evidence="10">
    <location>
        <begin position="125"/>
        <end position="163"/>
    </location>
</feature>
<evidence type="ECO:0000256" key="11">
    <source>
        <dbReference type="SAM" id="Phobius"/>
    </source>
</evidence>
<evidence type="ECO:0000256" key="2">
    <source>
        <dbReference type="ARBA" id="ARBA00004162"/>
    </source>
</evidence>
<evidence type="ECO:0000256" key="10">
    <source>
        <dbReference type="SAM" id="MobiDB-lite"/>
    </source>
</evidence>
<dbReference type="GO" id="GO:0007224">
    <property type="term" value="P:smoothened signaling pathway"/>
    <property type="evidence" value="ECO:0007669"/>
    <property type="project" value="InterPro"/>
</dbReference>
<dbReference type="GO" id="GO:0098797">
    <property type="term" value="C:plasma membrane protein complex"/>
    <property type="evidence" value="ECO:0007669"/>
    <property type="project" value="TreeGrafter"/>
</dbReference>
<keyword evidence="13" id="KW-1185">Reference proteome</keyword>
<reference evidence="12" key="1">
    <citation type="submission" date="2021-02" db="EMBL/GenBank/DDBJ databases">
        <title>Comparative genomics reveals that relaxation of natural selection precedes convergent phenotypic evolution of cavefish.</title>
        <authorList>
            <person name="Peng Z."/>
        </authorList>
    </citation>
    <scope>NUCLEOTIDE SEQUENCE</scope>
    <source>
        <tissue evidence="12">Muscle</tissue>
    </source>
</reference>
<proteinExistence type="predicted"/>
<feature type="transmembrane region" description="Helical" evidence="11">
    <location>
        <begin position="28"/>
        <end position="50"/>
    </location>
</feature>
<protein>
    <submittedName>
        <fullName evidence="12">Ellis-van Creveld syndrome protein</fullName>
    </submittedName>
</protein>
<keyword evidence="7 11" id="KW-0472">Membrane</keyword>
<evidence type="ECO:0000256" key="3">
    <source>
        <dbReference type="ARBA" id="ARBA00022475"/>
    </source>
</evidence>
<accession>A0A9W7TR98</accession>